<dbReference type="eggNOG" id="COG2271">
    <property type="taxonomic scope" value="Bacteria"/>
</dbReference>
<protein>
    <recommendedName>
        <fullName evidence="3">Major facilitator superfamily (MFS) profile domain-containing protein</fullName>
    </recommendedName>
</protein>
<proteinExistence type="predicted"/>
<gene>
    <name evidence="1" type="ordered locus">Bamb_3963</name>
</gene>
<evidence type="ECO:0000313" key="1">
    <source>
        <dbReference type="EMBL" id="ABI89517.1"/>
    </source>
</evidence>
<evidence type="ECO:0008006" key="3">
    <source>
        <dbReference type="Google" id="ProtNLM"/>
    </source>
</evidence>
<dbReference type="Gene3D" id="1.20.1250.20">
    <property type="entry name" value="MFS general substrate transporter like domains"/>
    <property type="match status" value="1"/>
</dbReference>
<name>Q0B8K6_BURCM</name>
<sequence>MTIAVFGKGLAAVGWAALADTAEGMVGLSGGMFSGLGNIAGIVTPLVIGYFVAHTGSFAAALWFVAAYGLLGVAAYAWLAGRFEPIRITPGRVTCGSAPPGKRTDVRGVTRADACPACARP</sequence>
<dbReference type="Proteomes" id="UP000000662">
    <property type="component" value="Chromosome 2"/>
</dbReference>
<evidence type="ECO:0000313" key="2">
    <source>
        <dbReference type="Proteomes" id="UP000000662"/>
    </source>
</evidence>
<dbReference type="PATRIC" id="fig|339670.21.peg.4238"/>
<organism evidence="1 2">
    <name type="scientific">Burkholderia ambifaria (strain ATCC BAA-244 / DSM 16087 / CCUG 44356 / LMG 19182 / AMMD)</name>
    <name type="common">Burkholderia cepacia (strain AMMD)</name>
    <dbReference type="NCBI Taxonomy" id="339670"/>
    <lineage>
        <taxon>Bacteria</taxon>
        <taxon>Pseudomonadati</taxon>
        <taxon>Pseudomonadota</taxon>
        <taxon>Betaproteobacteria</taxon>
        <taxon>Burkholderiales</taxon>
        <taxon>Burkholderiaceae</taxon>
        <taxon>Burkholderia</taxon>
        <taxon>Burkholderia cepacia complex</taxon>
    </lineage>
</organism>
<dbReference type="SUPFAM" id="SSF103473">
    <property type="entry name" value="MFS general substrate transporter"/>
    <property type="match status" value="1"/>
</dbReference>
<dbReference type="KEGG" id="bam:Bamb_3963"/>
<keyword evidence="2" id="KW-1185">Reference proteome</keyword>
<dbReference type="EMBL" id="CP000441">
    <property type="protein sequence ID" value="ABI89517.1"/>
    <property type="molecule type" value="Genomic_DNA"/>
</dbReference>
<dbReference type="InterPro" id="IPR036259">
    <property type="entry name" value="MFS_trans_sf"/>
</dbReference>
<accession>Q0B8K6</accession>
<dbReference type="AlphaFoldDB" id="Q0B8K6"/>
<reference evidence="1" key="1">
    <citation type="submission" date="2006-08" db="EMBL/GenBank/DDBJ databases">
        <title>Complete sequence of Chromosome 2 of Burkholderia cepacia AMMD.</title>
        <authorList>
            <consortium name="US DOE Joint Genome Institute"/>
            <person name="Copeland A."/>
            <person name="Lucas S."/>
            <person name="Lapidus A."/>
            <person name="Barry K."/>
            <person name="Detter J.C."/>
            <person name="Glavina del Rio T."/>
            <person name="Hammon N."/>
            <person name="Israni S."/>
            <person name="Pitluck S."/>
            <person name="Bruce D."/>
            <person name="Chain P."/>
            <person name="Malfatti S."/>
            <person name="Shin M."/>
            <person name="Vergez L."/>
            <person name="Schmutz J."/>
            <person name="Larimer F."/>
            <person name="Land M."/>
            <person name="Hauser L."/>
            <person name="Kyrpides N."/>
            <person name="Kim E."/>
            <person name="Parke J."/>
            <person name="Coenye T."/>
            <person name="Konstantinidis K."/>
            <person name="Ramette A."/>
            <person name="Tiedje J."/>
            <person name="Richardson P."/>
        </authorList>
    </citation>
    <scope>NUCLEOTIDE SEQUENCE</scope>
    <source>
        <strain evidence="1">AMMD</strain>
    </source>
</reference>